<name>A0A9D5SC86_XYLRU</name>
<evidence type="ECO:0000313" key="2">
    <source>
        <dbReference type="Proteomes" id="UP000806522"/>
    </source>
</evidence>
<dbReference type="Gene3D" id="3.40.50.300">
    <property type="entry name" value="P-loop containing nucleotide triphosphate hydrolases"/>
    <property type="match status" value="1"/>
</dbReference>
<dbReference type="PANTHER" id="PTHR34301:SF8">
    <property type="entry name" value="ATPASE DOMAIN-CONTAINING PROTEIN"/>
    <property type="match status" value="1"/>
</dbReference>
<evidence type="ECO:0008006" key="3">
    <source>
        <dbReference type="Google" id="ProtNLM"/>
    </source>
</evidence>
<evidence type="ECO:0000313" key="1">
    <source>
        <dbReference type="EMBL" id="MBE6271505.1"/>
    </source>
</evidence>
<sequence length="547" mass="63288">MKPFNTDIIDDLALICGRDKVIKDLKDYAESAENAGIIGSRRFGKTCLLKSIEKYLKSSSSKAYPLYFDAKHEGIINNTDKVYSRITALLASNMCKEGLLEEREYRFGRNFVVYLSSDKNDIEEQFERYSSERQRGALLTMSKVLAKKGLYLLLLIDEIEFLFLNSLSKPADFYKIRTWATTGEPMSMKFWIAGIASWNDITTGVGSSELSGGLEKISLKPLLFKDFNILWENECKLIDNIEKRKCIMNRVKEVFDVSGGVPFYAKTIGKELLKTDYPYELPSSSYAVLRDHFAKIMDNQFLKESERNYLMKLAKGPIVFNEVVPDEIESLKEKGLVVEESGSFVIPIRFLREYILSSIVEAEDESNNIKEEIPIIVDEIFRLRDSICKVWSKHELGKTLRPDGKWFPPFVSSYEDYKEINALKDICNDESNYGAFAGALYRVYYEGSKKSLNLPEGFGPWERYWLFPGESVSEFAMMVNVNRHMFLHREYEPSENISMSDEDFLKIINNGKRPETPKDFMLMQYHLLLKCKEELHRMLDFIEEAKK</sequence>
<dbReference type="EMBL" id="SUYC01000013">
    <property type="protein sequence ID" value="MBE6271505.1"/>
    <property type="molecule type" value="Genomic_DNA"/>
</dbReference>
<dbReference type="AlphaFoldDB" id="A0A9D5SC86"/>
<dbReference type="SUPFAM" id="SSF52540">
    <property type="entry name" value="P-loop containing nucleoside triphosphate hydrolases"/>
    <property type="match status" value="1"/>
</dbReference>
<reference evidence="1" key="1">
    <citation type="submission" date="2019-04" db="EMBL/GenBank/DDBJ databases">
        <title>Evolution of Biomass-Degrading Anaerobic Consortia Revealed by Metagenomics.</title>
        <authorList>
            <person name="Peng X."/>
        </authorList>
    </citation>
    <scope>NUCLEOTIDE SEQUENCE</scope>
    <source>
        <strain evidence="1">SIG140</strain>
    </source>
</reference>
<dbReference type="Proteomes" id="UP000806522">
    <property type="component" value="Unassembled WGS sequence"/>
</dbReference>
<dbReference type="PANTHER" id="PTHR34301">
    <property type="entry name" value="DNA-BINDING PROTEIN-RELATED"/>
    <property type="match status" value="1"/>
</dbReference>
<gene>
    <name evidence="1" type="ORF">E7101_11235</name>
</gene>
<protein>
    <recommendedName>
        <fullName evidence="3">AAA domain-containing protein</fullName>
    </recommendedName>
</protein>
<proteinExistence type="predicted"/>
<comment type="caution">
    <text evidence="1">The sequence shown here is derived from an EMBL/GenBank/DDBJ whole genome shotgun (WGS) entry which is preliminary data.</text>
</comment>
<accession>A0A9D5SC86</accession>
<organism evidence="1 2">
    <name type="scientific">Xylanibacter ruminicola</name>
    <name type="common">Prevotella ruminicola</name>
    <dbReference type="NCBI Taxonomy" id="839"/>
    <lineage>
        <taxon>Bacteria</taxon>
        <taxon>Pseudomonadati</taxon>
        <taxon>Bacteroidota</taxon>
        <taxon>Bacteroidia</taxon>
        <taxon>Bacteroidales</taxon>
        <taxon>Prevotellaceae</taxon>
        <taxon>Xylanibacter</taxon>
    </lineage>
</organism>
<dbReference type="InterPro" id="IPR027417">
    <property type="entry name" value="P-loop_NTPase"/>
</dbReference>